<keyword evidence="3 5" id="KW-1133">Transmembrane helix</keyword>
<reference evidence="7" key="2">
    <citation type="submission" date="2020-09" db="EMBL/GenBank/DDBJ databases">
        <authorList>
            <person name="Sun Q."/>
            <person name="Zhou Y."/>
        </authorList>
    </citation>
    <scope>NUCLEOTIDE SEQUENCE</scope>
    <source>
        <strain evidence="7">CGMCC 1.15320</strain>
    </source>
</reference>
<comment type="caution">
    <text evidence="7">The sequence shown here is derived from an EMBL/GenBank/DDBJ whole genome shotgun (WGS) entry which is preliminary data.</text>
</comment>
<dbReference type="Proteomes" id="UP000636264">
    <property type="component" value="Unassembled WGS sequence"/>
</dbReference>
<evidence type="ECO:0000256" key="1">
    <source>
        <dbReference type="ARBA" id="ARBA00004141"/>
    </source>
</evidence>
<accession>A0A916W7F4</accession>
<sequence>MSVLILGLVLFLGIHSTRIVAPGFRQQLIDQRGEKFWKLTYTVVSLVGLVLIIWGYGLARQDPVIVYDPPVGMRHLTLLLMLPVFPLFAASHNPGFIKAKLQHPMLIGTLLWGVAHLLANGTLADVLLFGGILVWAAIDLISNVYRGPVRLGREPVLRKDISSIVAGVVIYLIFVFWLHELLFGVSPLGA</sequence>
<dbReference type="AlphaFoldDB" id="A0A916W7F4"/>
<gene>
    <name evidence="7" type="ORF">GCM10011385_27760</name>
</gene>
<feature type="transmembrane region" description="Helical" evidence="5">
    <location>
        <begin position="71"/>
        <end position="90"/>
    </location>
</feature>
<feature type="transmembrane region" description="Helical" evidence="5">
    <location>
        <begin position="41"/>
        <end position="59"/>
    </location>
</feature>
<evidence type="ECO:0000259" key="6">
    <source>
        <dbReference type="Pfam" id="PF07298"/>
    </source>
</evidence>
<evidence type="ECO:0000256" key="4">
    <source>
        <dbReference type="ARBA" id="ARBA00023136"/>
    </source>
</evidence>
<evidence type="ECO:0000313" key="8">
    <source>
        <dbReference type="Proteomes" id="UP000636264"/>
    </source>
</evidence>
<dbReference type="InterPro" id="IPR009915">
    <property type="entry name" value="NnrU_dom"/>
</dbReference>
<feature type="domain" description="NnrU" evidence="6">
    <location>
        <begin position="3"/>
        <end position="187"/>
    </location>
</feature>
<keyword evidence="4 5" id="KW-0472">Membrane</keyword>
<evidence type="ECO:0000256" key="5">
    <source>
        <dbReference type="SAM" id="Phobius"/>
    </source>
</evidence>
<feature type="transmembrane region" description="Helical" evidence="5">
    <location>
        <begin position="110"/>
        <end position="141"/>
    </location>
</feature>
<organism evidence="7 8">
    <name type="scientific">Nitratireductor aestuarii</name>
    <dbReference type="NCBI Taxonomy" id="1735103"/>
    <lineage>
        <taxon>Bacteria</taxon>
        <taxon>Pseudomonadati</taxon>
        <taxon>Pseudomonadota</taxon>
        <taxon>Alphaproteobacteria</taxon>
        <taxon>Hyphomicrobiales</taxon>
        <taxon>Phyllobacteriaceae</taxon>
        <taxon>Nitratireductor</taxon>
    </lineage>
</organism>
<keyword evidence="8" id="KW-1185">Reference proteome</keyword>
<comment type="subcellular location">
    <subcellularLocation>
        <location evidence="1">Membrane</location>
        <topology evidence="1">Multi-pass membrane protein</topology>
    </subcellularLocation>
</comment>
<evidence type="ECO:0000256" key="2">
    <source>
        <dbReference type="ARBA" id="ARBA00022692"/>
    </source>
</evidence>
<dbReference type="GO" id="GO:0016020">
    <property type="term" value="C:membrane"/>
    <property type="evidence" value="ECO:0007669"/>
    <property type="project" value="UniProtKB-SubCell"/>
</dbReference>
<reference evidence="7" key="1">
    <citation type="journal article" date="2014" name="Int. J. Syst. Evol. Microbiol.">
        <title>Complete genome sequence of Corynebacterium casei LMG S-19264T (=DSM 44701T), isolated from a smear-ripened cheese.</title>
        <authorList>
            <consortium name="US DOE Joint Genome Institute (JGI-PGF)"/>
            <person name="Walter F."/>
            <person name="Albersmeier A."/>
            <person name="Kalinowski J."/>
            <person name="Ruckert C."/>
        </authorList>
    </citation>
    <scope>NUCLEOTIDE SEQUENCE</scope>
    <source>
        <strain evidence="7">CGMCC 1.15320</strain>
    </source>
</reference>
<dbReference type="EMBL" id="BMIF01000008">
    <property type="protein sequence ID" value="GGA72345.1"/>
    <property type="molecule type" value="Genomic_DNA"/>
</dbReference>
<proteinExistence type="predicted"/>
<name>A0A916W7F4_9HYPH</name>
<evidence type="ECO:0000256" key="3">
    <source>
        <dbReference type="ARBA" id="ARBA00022989"/>
    </source>
</evidence>
<dbReference type="RefSeq" id="WP_188721676.1">
    <property type="nucleotide sequence ID" value="NZ_BMIF01000008.1"/>
</dbReference>
<dbReference type="Pfam" id="PF07298">
    <property type="entry name" value="NnrU"/>
    <property type="match status" value="1"/>
</dbReference>
<feature type="transmembrane region" description="Helical" evidence="5">
    <location>
        <begin position="161"/>
        <end position="179"/>
    </location>
</feature>
<protein>
    <submittedName>
        <fullName evidence="7">Nitrate reductase</fullName>
    </submittedName>
</protein>
<keyword evidence="2 5" id="KW-0812">Transmembrane</keyword>
<evidence type="ECO:0000313" key="7">
    <source>
        <dbReference type="EMBL" id="GGA72345.1"/>
    </source>
</evidence>